<feature type="compositionally biased region" description="Low complexity" evidence="4">
    <location>
        <begin position="105"/>
        <end position="134"/>
    </location>
</feature>
<name>A0A7S4KV42_9EUKA</name>
<gene>
    <name evidence="6" type="ORF">NAES01612_LOCUS11555</name>
</gene>
<dbReference type="EMBL" id="HBKR01017480">
    <property type="protein sequence ID" value="CAE2305904.1"/>
    <property type="molecule type" value="Transcribed_RNA"/>
</dbReference>
<dbReference type="InterPro" id="IPR000980">
    <property type="entry name" value="SH2"/>
</dbReference>
<feature type="compositionally biased region" description="Low complexity" evidence="4">
    <location>
        <begin position="193"/>
        <end position="208"/>
    </location>
</feature>
<feature type="region of interest" description="Disordered" evidence="4">
    <location>
        <begin position="1"/>
        <end position="37"/>
    </location>
</feature>
<reference evidence="6" key="1">
    <citation type="submission" date="2021-01" db="EMBL/GenBank/DDBJ databases">
        <authorList>
            <person name="Corre E."/>
            <person name="Pelletier E."/>
            <person name="Niang G."/>
            <person name="Scheremetjew M."/>
            <person name="Finn R."/>
            <person name="Kale V."/>
            <person name="Holt S."/>
            <person name="Cochrane G."/>
            <person name="Meng A."/>
            <person name="Brown T."/>
            <person name="Cohen L."/>
        </authorList>
    </citation>
    <scope>NUCLEOTIDE SEQUENCE</scope>
    <source>
        <strain evidence="6">SoJaBio B1-5/56/2</strain>
    </source>
</reference>
<dbReference type="Pfam" id="PF18214">
    <property type="entry name" value="STATa_Ig"/>
    <property type="match status" value="1"/>
</dbReference>
<evidence type="ECO:0000256" key="3">
    <source>
        <dbReference type="PROSITE-ProRule" id="PRU00191"/>
    </source>
</evidence>
<dbReference type="InterPro" id="IPR041604">
    <property type="entry name" value="EF-hand_12"/>
</dbReference>
<proteinExistence type="inferred from homology"/>
<dbReference type="InterPro" id="IPR036860">
    <property type="entry name" value="SH2_dom_sf"/>
</dbReference>
<dbReference type="PROSITE" id="PS50001">
    <property type="entry name" value="SH2"/>
    <property type="match status" value="1"/>
</dbReference>
<dbReference type="PANTHER" id="PTHR11801">
    <property type="entry name" value="SIGNAL TRANSDUCER AND ACTIVATOR OF TRANSCRIPTION"/>
    <property type="match status" value="1"/>
</dbReference>
<comment type="similarity">
    <text evidence="1">Belongs to the transcription factor STAT family.</text>
</comment>
<dbReference type="InterPro" id="IPR041410">
    <property type="entry name" value="STATa_Ig"/>
</dbReference>
<evidence type="ECO:0000256" key="1">
    <source>
        <dbReference type="ARBA" id="ARBA00005586"/>
    </source>
</evidence>
<dbReference type="Pfam" id="PF00017">
    <property type="entry name" value="SH2"/>
    <property type="match status" value="1"/>
</dbReference>
<dbReference type="GO" id="GO:0003700">
    <property type="term" value="F:DNA-binding transcription factor activity"/>
    <property type="evidence" value="ECO:0007669"/>
    <property type="project" value="InterPro"/>
</dbReference>
<feature type="compositionally biased region" description="Basic and acidic residues" evidence="4">
    <location>
        <begin position="1"/>
        <end position="13"/>
    </location>
</feature>
<feature type="region of interest" description="Disordered" evidence="4">
    <location>
        <begin position="193"/>
        <end position="278"/>
    </location>
</feature>
<feature type="compositionally biased region" description="Polar residues" evidence="4">
    <location>
        <begin position="15"/>
        <end position="29"/>
    </location>
</feature>
<feature type="compositionally biased region" description="Low complexity" evidence="4">
    <location>
        <begin position="141"/>
        <end position="161"/>
    </location>
</feature>
<feature type="compositionally biased region" description="Low complexity" evidence="4">
    <location>
        <begin position="261"/>
        <end position="274"/>
    </location>
</feature>
<feature type="compositionally biased region" description="Polar residues" evidence="4">
    <location>
        <begin position="217"/>
        <end position="235"/>
    </location>
</feature>
<dbReference type="InterPro" id="IPR008967">
    <property type="entry name" value="p53-like_TF_DNA-bd_sf"/>
</dbReference>
<dbReference type="Gene3D" id="1.10.238.10">
    <property type="entry name" value="EF-hand"/>
    <property type="match status" value="1"/>
</dbReference>
<dbReference type="InterPro" id="IPR001217">
    <property type="entry name" value="STAT"/>
</dbReference>
<dbReference type="Gene3D" id="3.30.505.10">
    <property type="entry name" value="SH2 domain"/>
    <property type="match status" value="1"/>
</dbReference>
<dbReference type="InterPro" id="IPR037059">
    <property type="entry name" value="RHD_DNA_bind_dom_sf"/>
</dbReference>
<sequence>MSEPAKKRPRLGDSLRTSNSNFSQLFTSQDLEEPGDLRSGLLFSSIDKPAADHSFMNPNPNRSANALDLRSSTGLGDLGLSQTWSEFDFGRELGSSSFSMPPQPASSEQSSAPPVAATPAASSSSSSSSSSGDPNQPPSVAPSATTTAPAPAANNSGAPYPNSNPPSSNPYSYSNPYSTSEYAQYPYYFAAGQNQQQPPQQQPPQQQQPYPPQHQPRSGSFSGDVTTSTQHTSSAPKMPGTFDHLAHHQPPPHYHHHSQPHHQQQMPPHQQQQQVGSPNPPWFVEYMFVVAPPMFEGELMNLQDDFKNRLRKQMEMIKDDLKSDIPIESKGDNLESMITNTENDLNRIRIRLDYLFDNSIIPPLTLNNLVSLKRQVGIETQQLWLYKSELKYYREGMNGSPPFGFLVLAKQPFPKPVKKNIKVCGADGAHEEPTLVRLLSFSGIKVTPCSKVKASVIFEDCHENATFISDSVDMDDHGFASFYSLKFDKATRKRVAKLQFSMDATISTPKGSLQTPIQSESSSPFIVFTNESQWEESESILLKKDCFTQPEISFERLANFLQIHFLRSTRQDPTKPDRGLSIHDLNYLARQRFENKRVLTKSDVDTFLLWFGKVVRRIRHHQSFHTLWVKGLVYGFISRDECERLLETKPPGTFLIRFSETAVSKVVISSVHGDLGGERKFEHMLVAPRVNETHTRLLDVLRKGYKWTTTVVVDTDFQSDLGQTIELEDKDKVFKDHYGKQLEPKGVVGDYLLDDNEIKE</sequence>
<evidence type="ECO:0000313" key="6">
    <source>
        <dbReference type="EMBL" id="CAE2305904.1"/>
    </source>
</evidence>
<feature type="region of interest" description="Disordered" evidence="4">
    <location>
        <begin position="49"/>
        <end position="177"/>
    </location>
</feature>
<dbReference type="AlphaFoldDB" id="A0A7S4KV42"/>
<accession>A0A7S4KV42</accession>
<dbReference type="SUPFAM" id="SSF55550">
    <property type="entry name" value="SH2 domain"/>
    <property type="match status" value="1"/>
</dbReference>
<evidence type="ECO:0000259" key="5">
    <source>
        <dbReference type="PROSITE" id="PS50001"/>
    </source>
</evidence>
<feature type="compositionally biased region" description="Polar residues" evidence="4">
    <location>
        <begin position="56"/>
        <end position="85"/>
    </location>
</feature>
<organism evidence="6">
    <name type="scientific">Paramoeba aestuarina</name>
    <dbReference type="NCBI Taxonomy" id="180227"/>
    <lineage>
        <taxon>Eukaryota</taxon>
        <taxon>Amoebozoa</taxon>
        <taxon>Discosea</taxon>
        <taxon>Flabellinia</taxon>
        <taxon>Dactylopodida</taxon>
        <taxon>Paramoebidae</taxon>
        <taxon>Paramoeba</taxon>
    </lineage>
</organism>
<dbReference type="Pfam" id="PF17901">
    <property type="entry name" value="EF-hand_12"/>
    <property type="match status" value="1"/>
</dbReference>
<evidence type="ECO:0000256" key="4">
    <source>
        <dbReference type="SAM" id="MobiDB-lite"/>
    </source>
</evidence>
<feature type="domain" description="SH2" evidence="5">
    <location>
        <begin position="628"/>
        <end position="686"/>
    </location>
</feature>
<dbReference type="SUPFAM" id="SSF49417">
    <property type="entry name" value="p53-like transcription factors"/>
    <property type="match status" value="1"/>
</dbReference>
<protein>
    <recommendedName>
        <fullName evidence="5">SH2 domain-containing protein</fullName>
    </recommendedName>
</protein>
<keyword evidence="2 3" id="KW-0727">SH2 domain</keyword>
<dbReference type="GO" id="GO:0007165">
    <property type="term" value="P:signal transduction"/>
    <property type="evidence" value="ECO:0007669"/>
    <property type="project" value="InterPro"/>
</dbReference>
<dbReference type="GO" id="GO:0003677">
    <property type="term" value="F:DNA binding"/>
    <property type="evidence" value="ECO:0007669"/>
    <property type="project" value="InterPro"/>
</dbReference>
<dbReference type="Gene3D" id="2.60.40.340">
    <property type="entry name" value="Rel homology domain (RHD), DNA-binding domain"/>
    <property type="match status" value="1"/>
</dbReference>
<evidence type="ECO:0000256" key="2">
    <source>
        <dbReference type="ARBA" id="ARBA00022999"/>
    </source>
</evidence>